<evidence type="ECO:0000256" key="1">
    <source>
        <dbReference type="ARBA" id="ARBA00004141"/>
    </source>
</evidence>
<dbReference type="Pfam" id="PF07690">
    <property type="entry name" value="MFS_1"/>
    <property type="match status" value="1"/>
</dbReference>
<dbReference type="PANTHER" id="PTHR19432">
    <property type="entry name" value="SUGAR TRANSPORTER"/>
    <property type="match status" value="1"/>
</dbReference>
<evidence type="ECO:0000256" key="2">
    <source>
        <dbReference type="ARBA" id="ARBA00022448"/>
    </source>
</evidence>
<dbReference type="PANTHER" id="PTHR19432:SF35">
    <property type="entry name" value="SOLUTE CARRIER FAMILY 45 MEMBER 3 ISOFORM X1"/>
    <property type="match status" value="1"/>
</dbReference>
<keyword evidence="3 7" id="KW-0812">Transmembrane</keyword>
<keyword evidence="2" id="KW-0813">Transport</keyword>
<evidence type="ECO:0000313" key="8">
    <source>
        <dbReference type="EMBL" id="CAD8544752.1"/>
    </source>
</evidence>
<dbReference type="Gene3D" id="1.20.1250.20">
    <property type="entry name" value="MFS general substrate transporter like domains"/>
    <property type="match status" value="1"/>
</dbReference>
<gene>
    <name evidence="8" type="ORF">CLEP1334_LOCUS20040</name>
</gene>
<reference evidence="8" key="1">
    <citation type="submission" date="2021-01" db="EMBL/GenBank/DDBJ databases">
        <authorList>
            <person name="Corre E."/>
            <person name="Pelletier E."/>
            <person name="Niang G."/>
            <person name="Scheremetjew M."/>
            <person name="Finn R."/>
            <person name="Kale V."/>
            <person name="Holt S."/>
            <person name="Cochrane G."/>
            <person name="Meng A."/>
            <person name="Brown T."/>
            <person name="Cohen L."/>
        </authorList>
    </citation>
    <scope>NUCLEOTIDE SEQUENCE</scope>
    <source>
        <strain evidence="8">RCC1130</strain>
    </source>
</reference>
<evidence type="ECO:0000256" key="5">
    <source>
        <dbReference type="ARBA" id="ARBA00023136"/>
    </source>
</evidence>
<dbReference type="GO" id="GO:0016020">
    <property type="term" value="C:membrane"/>
    <property type="evidence" value="ECO:0007669"/>
    <property type="project" value="UniProtKB-SubCell"/>
</dbReference>
<evidence type="ECO:0008006" key="9">
    <source>
        <dbReference type="Google" id="ProtNLM"/>
    </source>
</evidence>
<feature type="transmembrane region" description="Helical" evidence="7">
    <location>
        <begin position="119"/>
        <end position="140"/>
    </location>
</feature>
<dbReference type="EMBL" id="HBER01039608">
    <property type="protein sequence ID" value="CAD8544752.1"/>
    <property type="molecule type" value="Transcribed_RNA"/>
</dbReference>
<dbReference type="InterPro" id="IPR036259">
    <property type="entry name" value="MFS_trans_sf"/>
</dbReference>
<keyword evidence="4 7" id="KW-1133">Transmembrane helix</keyword>
<evidence type="ECO:0000256" key="3">
    <source>
        <dbReference type="ARBA" id="ARBA00022692"/>
    </source>
</evidence>
<comment type="subcellular location">
    <subcellularLocation>
        <location evidence="1">Membrane</location>
        <topology evidence="1">Multi-pass membrane protein</topology>
    </subcellularLocation>
</comment>
<accession>A0A7S0P007</accession>
<protein>
    <recommendedName>
        <fullName evidence="9">Major facilitator superfamily (MFS) profile domain-containing protein</fullName>
    </recommendedName>
</protein>
<feature type="region of interest" description="Disordered" evidence="6">
    <location>
        <begin position="236"/>
        <end position="287"/>
    </location>
</feature>
<feature type="transmembrane region" description="Helical" evidence="7">
    <location>
        <begin position="30"/>
        <end position="49"/>
    </location>
</feature>
<evidence type="ECO:0000256" key="4">
    <source>
        <dbReference type="ARBA" id="ARBA00022989"/>
    </source>
</evidence>
<dbReference type="InterPro" id="IPR011701">
    <property type="entry name" value="MFS"/>
</dbReference>
<proteinExistence type="predicted"/>
<feature type="transmembrane region" description="Helical" evidence="7">
    <location>
        <begin position="152"/>
        <end position="172"/>
    </location>
</feature>
<evidence type="ECO:0000256" key="7">
    <source>
        <dbReference type="SAM" id="Phobius"/>
    </source>
</evidence>
<feature type="transmembrane region" description="Helical" evidence="7">
    <location>
        <begin position="61"/>
        <end position="79"/>
    </location>
</feature>
<feature type="transmembrane region" description="Helical" evidence="7">
    <location>
        <begin position="85"/>
        <end position="107"/>
    </location>
</feature>
<sequence length="287" mass="29496">MGVQVWGGDPDPSLDDDHPAKLRYNEGARASSLGMLFASFVTLALSPITPRLVERLGEGRVFLVCELVHCAVLLNMGWISSPTLAVANVAVLGIPFSAFMVIPYAFVGRAAAETNKAGAFMATMNLFMCLPELLVSIVLGPLLSVSGGSERAPMFAAAVSCIVATALIYAWFVRTPTATPAVPSRDAPMELMEAAEEVSMTEMQDAKVGTGLVAAADVADAEDEVEAADMSGVASEVTAKEGPEPAGARVAQRGNGAAVDETTVAHGPDANGAVEPVHANGGVAASP</sequence>
<keyword evidence="5 7" id="KW-0472">Membrane</keyword>
<dbReference type="GO" id="GO:0008506">
    <property type="term" value="F:sucrose:proton symporter activity"/>
    <property type="evidence" value="ECO:0007669"/>
    <property type="project" value="TreeGrafter"/>
</dbReference>
<organism evidence="8">
    <name type="scientific">Calcidiscus leptoporus</name>
    <dbReference type="NCBI Taxonomy" id="127549"/>
    <lineage>
        <taxon>Eukaryota</taxon>
        <taxon>Haptista</taxon>
        <taxon>Haptophyta</taxon>
        <taxon>Prymnesiophyceae</taxon>
        <taxon>Coccolithales</taxon>
        <taxon>Calcidiscaceae</taxon>
        <taxon>Calcidiscus</taxon>
    </lineage>
</organism>
<name>A0A7S0P007_9EUKA</name>
<dbReference type="SUPFAM" id="SSF103473">
    <property type="entry name" value="MFS general substrate transporter"/>
    <property type="match status" value="1"/>
</dbReference>
<evidence type="ECO:0000256" key="6">
    <source>
        <dbReference type="SAM" id="MobiDB-lite"/>
    </source>
</evidence>
<dbReference type="AlphaFoldDB" id="A0A7S0P007"/>